<organism evidence="1 2">
    <name type="scientific">Streptomyces avermitilis (strain ATCC 31267 / DSM 46492 / JCM 5070 / NBRC 14893 / NCIMB 12804 / NRRL 8165 / MA-4680)</name>
    <dbReference type="NCBI Taxonomy" id="227882"/>
    <lineage>
        <taxon>Bacteria</taxon>
        <taxon>Bacillati</taxon>
        <taxon>Actinomycetota</taxon>
        <taxon>Actinomycetes</taxon>
        <taxon>Kitasatosporales</taxon>
        <taxon>Streptomycetaceae</taxon>
        <taxon>Streptomyces</taxon>
    </lineage>
</organism>
<keyword evidence="1" id="KW-0614">Plasmid</keyword>
<evidence type="ECO:0000313" key="1">
    <source>
        <dbReference type="EMBL" id="BAU68548.1"/>
    </source>
</evidence>
<protein>
    <submittedName>
        <fullName evidence="1">Uncharacterized protein</fullName>
    </submittedName>
</protein>
<reference evidence="2" key="1">
    <citation type="journal article" date="2001" name="Proc. Natl. Acad. Sci. U.S.A.">
        <title>Genome sequence of an industrial microorganism Streptomyces avermitilis: deducing the ability of producing secondary metabolites.</title>
        <authorList>
            <person name="Omura S."/>
            <person name="Ikeda H."/>
            <person name="Ishikawa J."/>
            <person name="Hanamoto A."/>
            <person name="Takahashi C."/>
            <person name="Shinose M."/>
            <person name="Takahashi Y."/>
            <person name="Horikawa H."/>
            <person name="Nakazawa H."/>
            <person name="Osonoe T."/>
            <person name="Kikuchi H."/>
            <person name="Shiba T."/>
            <person name="Sakaki Y."/>
            <person name="Hattori M."/>
        </authorList>
    </citation>
    <scope>NUCLEOTIDE SEQUENCE [LARGE SCALE GENOMIC DNA]</scope>
    <source>
        <strain evidence="2">ATCC 31267 / DSM 46492 / JCM 5070 / NBRC 14893 / NCIMB 12804 / NRRL 8165 / MA-4680</strain>
    </source>
</reference>
<dbReference type="KEGG" id="sma:SAVERM_1p101"/>
<name>A0A146FC12_STRAW</name>
<proteinExistence type="predicted"/>
<evidence type="ECO:0000313" key="2">
    <source>
        <dbReference type="Proteomes" id="UP000000428"/>
    </source>
</evidence>
<sequence>MCTLPPVEITRDAIACALCHTPTTELVYLVLSAQSPYPQREDVKDRWCPAAATGSIPSDGRRRCRYCPATTPDDAVRMLRHDHTCPTHHGSVPIGI</sequence>
<dbReference type="Proteomes" id="UP000000428">
    <property type="component" value="Plasmid SAP1"/>
</dbReference>
<dbReference type="AlphaFoldDB" id="A0A146FC12"/>
<reference evidence="1 2" key="2">
    <citation type="journal article" date="2003" name="Nat. Biotechnol.">
        <title>Complete genome sequence and comparative analysis of the industrial microorganism Streptomyces avermitilis.</title>
        <authorList>
            <person name="Ikeda H."/>
            <person name="Ishikawa J."/>
            <person name="Hanamoto A."/>
            <person name="Shinose M."/>
            <person name="Kikuchi H."/>
            <person name="Shiba T."/>
            <person name="Sakaki Y."/>
            <person name="Hattori M."/>
            <person name="Omura S."/>
        </authorList>
    </citation>
    <scope>NUCLEOTIDE SEQUENCE [LARGE SCALE GENOMIC DNA]</scope>
    <source>
        <strain evidence="2">ATCC 31267 / DSM 46492 / JCM 5070 / NBRC 14893 / NCIMB 12804 / NRRL 8165 / MA-4680</strain>
    </source>
</reference>
<geneLocation type="plasmid" evidence="1 2">
    <name>SAP1</name>
</geneLocation>
<gene>
    <name evidence="1" type="ORF">SAVERM_1p101</name>
</gene>
<dbReference type="EMBL" id="AP005645">
    <property type="protein sequence ID" value="BAU68548.1"/>
    <property type="molecule type" value="Genomic_DNA"/>
</dbReference>
<keyword evidence="2" id="KW-1185">Reference proteome</keyword>
<accession>A0A146FC12</accession>